<name>A0A074LNM7_9BACL</name>
<dbReference type="eggNOG" id="COG3584">
    <property type="taxonomic scope" value="Bacteria"/>
</dbReference>
<dbReference type="InterPro" id="IPR036908">
    <property type="entry name" value="RlpA-like_sf"/>
</dbReference>
<dbReference type="GO" id="GO:0009254">
    <property type="term" value="P:peptidoglycan turnover"/>
    <property type="evidence" value="ECO:0007669"/>
    <property type="project" value="InterPro"/>
</dbReference>
<dbReference type="EMBL" id="JMIR01000019">
    <property type="protein sequence ID" value="KEO82689.1"/>
    <property type="molecule type" value="Genomic_DNA"/>
</dbReference>
<dbReference type="GO" id="GO:0019867">
    <property type="term" value="C:outer membrane"/>
    <property type="evidence" value="ECO:0007669"/>
    <property type="project" value="InterPro"/>
</dbReference>
<dbReference type="InterPro" id="IPR011098">
    <property type="entry name" value="G5_dom"/>
</dbReference>
<dbReference type="RefSeq" id="WP_052036343.1">
    <property type="nucleotide sequence ID" value="NZ_JMIR01000019.1"/>
</dbReference>
<keyword evidence="1 2" id="KW-0732">Signal</keyword>
<keyword evidence="5" id="KW-1185">Reference proteome</keyword>
<reference evidence="4 5" key="1">
    <citation type="journal article" date="2013" name="Int. J. Syst. Evol. Microbiol.">
        <title>Tumebacillus flagellatus sp. nov., an alpha-amylase/pullulanase-producing bacterium isolated from cassava wastewater.</title>
        <authorList>
            <person name="Wang Q."/>
            <person name="Xie N."/>
            <person name="Qin Y."/>
            <person name="Shen N."/>
            <person name="Zhu J."/>
            <person name="Mi H."/>
            <person name="Huang R."/>
        </authorList>
    </citation>
    <scope>NUCLEOTIDE SEQUENCE [LARGE SCALE GENOMIC DNA]</scope>
    <source>
        <strain evidence="4 5">GST4</strain>
    </source>
</reference>
<evidence type="ECO:0000256" key="2">
    <source>
        <dbReference type="SAM" id="SignalP"/>
    </source>
</evidence>
<comment type="caution">
    <text evidence="4">The sequence shown here is derived from an EMBL/GenBank/DDBJ whole genome shotgun (WGS) entry which is preliminary data.</text>
</comment>
<evidence type="ECO:0000313" key="5">
    <source>
        <dbReference type="Proteomes" id="UP000027931"/>
    </source>
</evidence>
<dbReference type="InterPro" id="IPR007137">
    <property type="entry name" value="DUF348"/>
</dbReference>
<dbReference type="Pfam" id="PF07501">
    <property type="entry name" value="G5"/>
    <property type="match status" value="1"/>
</dbReference>
<dbReference type="Gene3D" id="2.20.230.10">
    <property type="entry name" value="Resuscitation-promoting factor rpfb"/>
    <property type="match status" value="1"/>
</dbReference>
<dbReference type="SUPFAM" id="SSF50685">
    <property type="entry name" value="Barwin-like endoglucanases"/>
    <property type="match status" value="1"/>
</dbReference>
<dbReference type="PROSITE" id="PS51109">
    <property type="entry name" value="G5"/>
    <property type="match status" value="1"/>
</dbReference>
<dbReference type="PANTHER" id="PTHR39160:SF4">
    <property type="entry name" value="RESUSCITATION-PROMOTING FACTOR RPFB"/>
    <property type="match status" value="1"/>
</dbReference>
<evidence type="ECO:0000313" key="4">
    <source>
        <dbReference type="EMBL" id="KEO82689.1"/>
    </source>
</evidence>
<dbReference type="InterPro" id="IPR051933">
    <property type="entry name" value="Resuscitation_pf_RpfB"/>
</dbReference>
<dbReference type="Pfam" id="PF06725">
    <property type="entry name" value="3D"/>
    <property type="match status" value="1"/>
</dbReference>
<dbReference type="CDD" id="cd22786">
    <property type="entry name" value="DPBB_YuiC-like"/>
    <property type="match status" value="1"/>
</dbReference>
<feature type="signal peptide" evidence="2">
    <location>
        <begin position="1"/>
        <end position="27"/>
    </location>
</feature>
<accession>A0A074LNM7</accession>
<organism evidence="4 5">
    <name type="scientific">Tumebacillus flagellatus</name>
    <dbReference type="NCBI Taxonomy" id="1157490"/>
    <lineage>
        <taxon>Bacteria</taxon>
        <taxon>Bacillati</taxon>
        <taxon>Bacillota</taxon>
        <taxon>Bacilli</taxon>
        <taxon>Bacillales</taxon>
        <taxon>Alicyclobacillaceae</taxon>
        <taxon>Tumebacillus</taxon>
    </lineage>
</organism>
<dbReference type="Gene3D" id="2.40.40.10">
    <property type="entry name" value="RlpA-like domain"/>
    <property type="match status" value="1"/>
</dbReference>
<dbReference type="eggNOG" id="COG3583">
    <property type="taxonomic scope" value="Bacteria"/>
</dbReference>
<dbReference type="SMART" id="SM01208">
    <property type="entry name" value="G5"/>
    <property type="match status" value="1"/>
</dbReference>
<dbReference type="Pfam" id="PF03990">
    <property type="entry name" value="DUF348"/>
    <property type="match status" value="2"/>
</dbReference>
<proteinExistence type="predicted"/>
<dbReference type="AlphaFoldDB" id="A0A074LNM7"/>
<feature type="domain" description="G5" evidence="3">
    <location>
        <begin position="144"/>
        <end position="223"/>
    </location>
</feature>
<evidence type="ECO:0000259" key="3">
    <source>
        <dbReference type="PROSITE" id="PS51109"/>
    </source>
</evidence>
<sequence length="326" mass="34680">MRKVNRKSIYCLSAAAVALLLGGSATAATAYKSISIEVDGKSQLVKGFEFGTVADLLKKQGVQVGKDDLVQPTVTKELTDGTQIKVKHAKSIVIQDGTHDPVSVNTLSDTVADVLKELQIQVTDADKLSVDATASIQSGLTIAITRRTQDVQVAEEAIPFQTERQPDANEYTGTEKVLTPGVEGKVQVKTTVFYENGKAVDRKEDRTTTAEPVNQVIAYGTKQRPIIVASRSGENLEAQKSMTMAASAYSMPGSRTATGGAAGQGTVAVDPSVIPLGTRLYIEGYGYGVASDVGGAIKGNRIDLHFDSEAQALQFGRRTVQVYILN</sequence>
<dbReference type="InterPro" id="IPR010611">
    <property type="entry name" value="3D_dom"/>
</dbReference>
<protein>
    <recommendedName>
        <fullName evidence="3">G5 domain-containing protein</fullName>
    </recommendedName>
</protein>
<evidence type="ECO:0000256" key="1">
    <source>
        <dbReference type="ARBA" id="ARBA00022729"/>
    </source>
</evidence>
<dbReference type="STRING" id="1157490.EL26_14075"/>
<gene>
    <name evidence="4" type="ORF">EL26_14075</name>
</gene>
<feature type="chain" id="PRO_5001696196" description="G5 domain-containing protein" evidence="2">
    <location>
        <begin position="28"/>
        <end position="326"/>
    </location>
</feature>
<dbReference type="Proteomes" id="UP000027931">
    <property type="component" value="Unassembled WGS sequence"/>
</dbReference>
<dbReference type="PANTHER" id="PTHR39160">
    <property type="entry name" value="CELL WALL-BINDING PROTEIN YOCH"/>
    <property type="match status" value="1"/>
</dbReference>
<dbReference type="OrthoDB" id="9798935at2"/>
<dbReference type="GO" id="GO:0004553">
    <property type="term" value="F:hydrolase activity, hydrolyzing O-glycosyl compounds"/>
    <property type="evidence" value="ECO:0007669"/>
    <property type="project" value="InterPro"/>
</dbReference>